<sequence length="36" mass="3933">ADNLPPAGCYDDGCYLVQYLHNHIRKDLVATDAATV</sequence>
<feature type="non-terminal residue" evidence="1">
    <location>
        <position position="36"/>
    </location>
</feature>
<dbReference type="Proteomes" id="UP000663873">
    <property type="component" value="Unassembled WGS sequence"/>
</dbReference>
<evidence type="ECO:0000313" key="2">
    <source>
        <dbReference type="Proteomes" id="UP000663873"/>
    </source>
</evidence>
<protein>
    <submittedName>
        <fullName evidence="1">Uncharacterized protein</fullName>
    </submittedName>
</protein>
<comment type="caution">
    <text evidence="1">The sequence shown here is derived from an EMBL/GenBank/DDBJ whole genome shotgun (WGS) entry which is preliminary data.</text>
</comment>
<reference evidence="1" key="1">
    <citation type="submission" date="2021-02" db="EMBL/GenBank/DDBJ databases">
        <authorList>
            <person name="Nowell W R."/>
        </authorList>
    </citation>
    <scope>NUCLEOTIDE SEQUENCE</scope>
</reference>
<dbReference type="AlphaFoldDB" id="A0A821ZVR1"/>
<feature type="non-terminal residue" evidence="1">
    <location>
        <position position="1"/>
    </location>
</feature>
<gene>
    <name evidence="1" type="ORF">UJA718_LOCUS49672</name>
</gene>
<evidence type="ECO:0000313" key="1">
    <source>
        <dbReference type="EMBL" id="CAF4988097.1"/>
    </source>
</evidence>
<name>A0A821ZVR1_9BILA</name>
<organism evidence="1 2">
    <name type="scientific">Rotaria socialis</name>
    <dbReference type="NCBI Taxonomy" id="392032"/>
    <lineage>
        <taxon>Eukaryota</taxon>
        <taxon>Metazoa</taxon>
        <taxon>Spiralia</taxon>
        <taxon>Gnathifera</taxon>
        <taxon>Rotifera</taxon>
        <taxon>Eurotatoria</taxon>
        <taxon>Bdelloidea</taxon>
        <taxon>Philodinida</taxon>
        <taxon>Philodinidae</taxon>
        <taxon>Rotaria</taxon>
    </lineage>
</organism>
<dbReference type="EMBL" id="CAJOBP010105533">
    <property type="protein sequence ID" value="CAF4988097.1"/>
    <property type="molecule type" value="Genomic_DNA"/>
</dbReference>
<proteinExistence type="predicted"/>
<keyword evidence="2" id="KW-1185">Reference proteome</keyword>
<accession>A0A821ZVR1</accession>